<evidence type="ECO:0000313" key="3">
    <source>
        <dbReference type="EMBL" id="CAD7248262.1"/>
    </source>
</evidence>
<name>A0A7R8XLH6_9CRUS</name>
<proteinExistence type="predicted"/>
<dbReference type="EMBL" id="LR901286">
    <property type="protein sequence ID" value="CAD7248262.1"/>
    <property type="molecule type" value="Genomic_DNA"/>
</dbReference>
<evidence type="ECO:0000256" key="2">
    <source>
        <dbReference type="SAM" id="Phobius"/>
    </source>
</evidence>
<feature type="transmembrane region" description="Helical" evidence="2">
    <location>
        <begin position="158"/>
        <end position="177"/>
    </location>
</feature>
<dbReference type="Proteomes" id="UP000677054">
    <property type="component" value="Unassembled WGS sequence"/>
</dbReference>
<dbReference type="AlphaFoldDB" id="A0A7R8XLH6"/>
<evidence type="ECO:0000256" key="1">
    <source>
        <dbReference type="SAM" id="MobiDB-lite"/>
    </source>
</evidence>
<dbReference type="EMBL" id="CAJPEV010001769">
    <property type="protein sequence ID" value="CAG0894261.1"/>
    <property type="molecule type" value="Genomic_DNA"/>
</dbReference>
<feature type="compositionally biased region" description="Basic and acidic residues" evidence="1">
    <location>
        <begin position="44"/>
        <end position="73"/>
    </location>
</feature>
<feature type="region of interest" description="Disordered" evidence="1">
    <location>
        <begin position="1"/>
        <end position="73"/>
    </location>
</feature>
<keyword evidence="2" id="KW-0472">Membrane</keyword>
<accession>A0A7R8XLH6</accession>
<dbReference type="PRINTS" id="PR01228">
    <property type="entry name" value="EGGSHELL"/>
</dbReference>
<feature type="transmembrane region" description="Helical" evidence="2">
    <location>
        <begin position="289"/>
        <end position="309"/>
    </location>
</feature>
<feature type="compositionally biased region" description="Polar residues" evidence="1">
    <location>
        <begin position="8"/>
        <end position="19"/>
    </location>
</feature>
<keyword evidence="2" id="KW-0812">Transmembrane</keyword>
<gene>
    <name evidence="3" type="ORF">DSTB1V02_LOCUS8082</name>
</gene>
<keyword evidence="2" id="KW-1133">Transmembrane helix</keyword>
<organism evidence="3">
    <name type="scientific">Darwinula stevensoni</name>
    <dbReference type="NCBI Taxonomy" id="69355"/>
    <lineage>
        <taxon>Eukaryota</taxon>
        <taxon>Metazoa</taxon>
        <taxon>Ecdysozoa</taxon>
        <taxon>Arthropoda</taxon>
        <taxon>Crustacea</taxon>
        <taxon>Oligostraca</taxon>
        <taxon>Ostracoda</taxon>
        <taxon>Podocopa</taxon>
        <taxon>Podocopida</taxon>
        <taxon>Darwinulocopina</taxon>
        <taxon>Darwinuloidea</taxon>
        <taxon>Darwinulidae</taxon>
        <taxon>Darwinula</taxon>
    </lineage>
</organism>
<reference evidence="3" key="1">
    <citation type="submission" date="2020-11" db="EMBL/GenBank/DDBJ databases">
        <authorList>
            <person name="Tran Van P."/>
        </authorList>
    </citation>
    <scope>NUCLEOTIDE SEQUENCE</scope>
</reference>
<evidence type="ECO:0000313" key="4">
    <source>
        <dbReference type="Proteomes" id="UP000677054"/>
    </source>
</evidence>
<protein>
    <submittedName>
        <fullName evidence="3">Uncharacterized protein</fullName>
    </submittedName>
</protein>
<sequence length="553" mass="55194">MSIACGKSSRSTFAPTASRPNIKEKFKIPVNPEAGRKGKSTPAKVEDIFAKEKLNGVHDAEEERDRPDPETPRCLHFMSFGGGDYLRVMAFPRIGGMNNTIIPLSHGRIRSAEQKSRGSPSGPLKYRLHPVLFHQTSKAPVSRLQCLQRPLSAADMKYFQIVVVIMAVVCLGSAFPYPGPRGYGNVGGGSEGGAYGGSFGGSNPFGGAYGGNYGGGFGATQGGLGGNGGVGGGSYGGGYGGSFGGSNPFGGVYGGNYAGPEKGLDMVVGWMTWHWTAEYLPALHDFPEYFTMIVVVIMAVVCLGSAFPFPRRRGHGGVGGGAVGGAYGGSFGGSNPFGGAYGGNYGGGFGATQGGLGGNGGVGGGSYGGGYGGSFGGSNPFGGAYGGNYADMNGGFPDHLAEAPAKDNGVGVPPAVPINTDYFSPFNHQTSQASPSLCVSPRVPAESTISSRHEVPSAVIMAVVCLSSAFAYPGRRGYGGVGGGSVGGAFGGSFGGNSPGGSYGGNYGGGFGATQGGLGGSVGGGSYGGGYGGSFGSNGPFGGSGGTNGYIYG</sequence>
<keyword evidence="4" id="KW-1185">Reference proteome</keyword>